<feature type="domain" description="Integrase catalytic" evidence="2">
    <location>
        <begin position="75"/>
        <end position="251"/>
    </location>
</feature>
<proteinExistence type="predicted"/>
<dbReference type="GO" id="GO:0015074">
    <property type="term" value="P:DNA integration"/>
    <property type="evidence" value="ECO:0007669"/>
    <property type="project" value="InterPro"/>
</dbReference>
<evidence type="ECO:0000259" key="3">
    <source>
        <dbReference type="PROSITE" id="PS51737"/>
    </source>
</evidence>
<dbReference type="Gene3D" id="3.40.50.1390">
    <property type="entry name" value="Resolvase, N-terminal catalytic domain"/>
    <property type="match status" value="1"/>
</dbReference>
<gene>
    <name evidence="4" type="ORF">HHJ78_09300</name>
</gene>
<comment type="function">
    <text evidence="1">Involved in the transposition of the insertion sequence.</text>
</comment>
<dbReference type="InterPro" id="IPR048020">
    <property type="entry name" value="Transpos_IS3"/>
</dbReference>
<dbReference type="Pfam" id="PF07508">
    <property type="entry name" value="Recombinase"/>
    <property type="match status" value="1"/>
</dbReference>
<comment type="caution">
    <text evidence="4">The sequence shown here is derived from an EMBL/GenBank/DDBJ whole genome shotgun (WGS) entry which is preliminary data.</text>
</comment>
<dbReference type="InterPro" id="IPR036162">
    <property type="entry name" value="Resolvase-like_N_sf"/>
</dbReference>
<dbReference type="InterPro" id="IPR050900">
    <property type="entry name" value="Transposase_IS3/IS150/IS904"/>
</dbReference>
<evidence type="ECO:0000313" key="5">
    <source>
        <dbReference type="Proteomes" id="UP000578252"/>
    </source>
</evidence>
<feature type="domain" description="Recombinase" evidence="3">
    <location>
        <begin position="343"/>
        <end position="467"/>
    </location>
</feature>
<dbReference type="InterPro" id="IPR025827">
    <property type="entry name" value="Zn_ribbon_recom_dom"/>
</dbReference>
<dbReference type="Pfam" id="PF13408">
    <property type="entry name" value="Zn_ribbon_recom"/>
    <property type="match status" value="1"/>
</dbReference>
<reference evidence="4 5" key="1">
    <citation type="submission" date="2020-04" db="EMBL/GenBank/DDBJ databases">
        <title>Antimicrobial susceptibility and clonality of vaginal-derived multi-drug resistant Mobiluncus isolates in China.</title>
        <authorList>
            <person name="Zhang X."/>
        </authorList>
    </citation>
    <scope>NUCLEOTIDE SEQUENCE [LARGE SCALE GENOMIC DNA]</scope>
    <source>
        <strain evidence="4 5">13</strain>
    </source>
</reference>
<feature type="non-terminal residue" evidence="4">
    <location>
        <position position="1"/>
    </location>
</feature>
<dbReference type="Gene3D" id="3.30.420.10">
    <property type="entry name" value="Ribonuclease H-like superfamily/Ribonuclease H"/>
    <property type="match status" value="1"/>
</dbReference>
<dbReference type="SUPFAM" id="SSF53041">
    <property type="entry name" value="Resolvase-like"/>
    <property type="match status" value="1"/>
</dbReference>
<dbReference type="InterPro" id="IPR012337">
    <property type="entry name" value="RNaseH-like_sf"/>
</dbReference>
<dbReference type="InterPro" id="IPR036397">
    <property type="entry name" value="RNaseH_sf"/>
</dbReference>
<dbReference type="PANTHER" id="PTHR46889:SF4">
    <property type="entry name" value="TRANSPOSASE INSO FOR INSERTION SEQUENCE ELEMENT IS911B-RELATED"/>
    <property type="match status" value="1"/>
</dbReference>
<protein>
    <submittedName>
        <fullName evidence="4">IS3 family transposase</fullName>
    </submittedName>
</protein>
<dbReference type="GO" id="GO:0003677">
    <property type="term" value="F:DNA binding"/>
    <property type="evidence" value="ECO:0007669"/>
    <property type="project" value="InterPro"/>
</dbReference>
<sequence length="587" mass="66495">LSKRARSQAVLDERVRVFHAASDGVYGAPRITADLHEAGSPVNVKTVAASLRRQGLEGVSPRGFRPVTTIPGVATHSIPDRVQRVWDTGRLNTVWISDITYLRTGEGWLYRCVVRDGCSRRGLGWAMDTHQDTNLMERALVMAKTLRGDFPGRVVFHADRGAQYASEQIHKVTKRLGVDQSMGRTGVCWDNAMAESFWSTLKNEFYHRFTWPTRAEAKQGVARWIEVVYNRRRRHSSIGYQTPVDFEYNLEQQEKTRKQPQAHVRDMSTTCGQPQLSTVRALKAAGVRVRFERENIDTANAEGEVLLTLLASFAQAESESISANAKWGIRKKYKDGLLHSRHPYGYRYHHGQLDIIEEEAVIVRRVFAEFLDGISPEKTCKQMNQEGLRSRGGGKFSASVTRDWLENPTYIGTAILQQYFSAHAGDNTPTLNRGELDKYIVEDSHPPIIERSVFDAVQAELARRRATGGRGLTPTDGSSALTHRITCTICGRNYHRRTRRLAHSTYKYWWCETATKGKGNPCHAHQLREENLHTIIKRLLGLHAWDNQQVVDRIERIEASPNWHLTIHLSSGNTTMINCRTGEEVTA</sequence>
<accession>A0A7Y0Y506</accession>
<dbReference type="PANTHER" id="PTHR46889">
    <property type="entry name" value="TRANSPOSASE INSF FOR INSERTION SEQUENCE IS3B-RELATED"/>
    <property type="match status" value="1"/>
</dbReference>
<dbReference type="Pfam" id="PF13333">
    <property type="entry name" value="rve_2"/>
    <property type="match status" value="1"/>
</dbReference>
<dbReference type="GO" id="GO:0000150">
    <property type="term" value="F:DNA strand exchange activity"/>
    <property type="evidence" value="ECO:0007669"/>
    <property type="project" value="InterPro"/>
</dbReference>
<dbReference type="Gene3D" id="3.90.1750.20">
    <property type="entry name" value="Putative Large Serine Recombinase, Chain B, Domain 2"/>
    <property type="match status" value="1"/>
</dbReference>
<dbReference type="InterPro" id="IPR038109">
    <property type="entry name" value="DNA_bind_recomb_sf"/>
</dbReference>
<dbReference type="InterPro" id="IPR006119">
    <property type="entry name" value="Resolv_N"/>
</dbReference>
<dbReference type="EMBL" id="JABCUR010000008">
    <property type="protein sequence ID" value="NMW65702.1"/>
    <property type="molecule type" value="Genomic_DNA"/>
</dbReference>
<dbReference type="AlphaFoldDB" id="A0A7Y0Y506"/>
<dbReference type="SUPFAM" id="SSF53098">
    <property type="entry name" value="Ribonuclease H-like"/>
    <property type="match status" value="1"/>
</dbReference>
<evidence type="ECO:0000256" key="1">
    <source>
        <dbReference type="ARBA" id="ARBA00002286"/>
    </source>
</evidence>
<dbReference type="Proteomes" id="UP000578252">
    <property type="component" value="Unassembled WGS sequence"/>
</dbReference>
<dbReference type="NCBIfam" id="NF033516">
    <property type="entry name" value="transpos_IS3"/>
    <property type="match status" value="1"/>
</dbReference>
<dbReference type="InterPro" id="IPR011109">
    <property type="entry name" value="DNA_bind_recombinase_dom"/>
</dbReference>
<dbReference type="InterPro" id="IPR001584">
    <property type="entry name" value="Integrase_cat-core"/>
</dbReference>
<evidence type="ECO:0000313" key="4">
    <source>
        <dbReference type="EMBL" id="NMW65702.1"/>
    </source>
</evidence>
<dbReference type="InterPro" id="IPR025948">
    <property type="entry name" value="HTH-like_dom"/>
</dbReference>
<dbReference type="Pfam" id="PF00239">
    <property type="entry name" value="Resolvase"/>
    <property type="match status" value="1"/>
</dbReference>
<name>A0A7Y0Y506_9ACTO</name>
<organism evidence="4 5">
    <name type="scientific">Mobiluncus mulieris</name>
    <dbReference type="NCBI Taxonomy" id="2052"/>
    <lineage>
        <taxon>Bacteria</taxon>
        <taxon>Bacillati</taxon>
        <taxon>Actinomycetota</taxon>
        <taxon>Actinomycetes</taxon>
        <taxon>Actinomycetales</taxon>
        <taxon>Actinomycetaceae</taxon>
        <taxon>Mobiluncus</taxon>
    </lineage>
</organism>
<dbReference type="Pfam" id="PF13276">
    <property type="entry name" value="HTH_21"/>
    <property type="match status" value="1"/>
</dbReference>
<dbReference type="Pfam" id="PF00665">
    <property type="entry name" value="rve"/>
    <property type="match status" value="1"/>
</dbReference>
<dbReference type="PROSITE" id="PS50994">
    <property type="entry name" value="INTEGRASE"/>
    <property type="match status" value="1"/>
</dbReference>
<dbReference type="PROSITE" id="PS51737">
    <property type="entry name" value="RECOMBINASE_DNA_BIND"/>
    <property type="match status" value="1"/>
</dbReference>
<evidence type="ECO:0000259" key="2">
    <source>
        <dbReference type="PROSITE" id="PS50994"/>
    </source>
</evidence>